<organism evidence="1 2">
    <name type="scientific">Spinactinospora alkalitolerans</name>
    <dbReference type="NCBI Taxonomy" id="687207"/>
    <lineage>
        <taxon>Bacteria</taxon>
        <taxon>Bacillati</taxon>
        <taxon>Actinomycetota</taxon>
        <taxon>Actinomycetes</taxon>
        <taxon>Streptosporangiales</taxon>
        <taxon>Nocardiopsidaceae</taxon>
        <taxon>Spinactinospora</taxon>
    </lineage>
</organism>
<proteinExistence type="predicted"/>
<dbReference type="EMBL" id="JACCCC010000001">
    <property type="protein sequence ID" value="NYE47291.1"/>
    <property type="molecule type" value="Genomic_DNA"/>
</dbReference>
<reference evidence="1 2" key="1">
    <citation type="submission" date="2020-07" db="EMBL/GenBank/DDBJ databases">
        <title>Sequencing the genomes of 1000 actinobacteria strains.</title>
        <authorList>
            <person name="Klenk H.-P."/>
        </authorList>
    </citation>
    <scope>NUCLEOTIDE SEQUENCE [LARGE SCALE GENOMIC DNA]</scope>
    <source>
        <strain evidence="1 2">CXB654</strain>
    </source>
</reference>
<gene>
    <name evidence="1" type="ORF">HDA32_002411</name>
</gene>
<keyword evidence="2" id="KW-1185">Reference proteome</keyword>
<evidence type="ECO:0000313" key="2">
    <source>
        <dbReference type="Proteomes" id="UP000589036"/>
    </source>
</evidence>
<accession>A0A852TUE6</accession>
<dbReference type="RefSeq" id="WP_179643266.1">
    <property type="nucleotide sequence ID" value="NZ_BAAAYY010000017.1"/>
</dbReference>
<comment type="caution">
    <text evidence="1">The sequence shown here is derived from an EMBL/GenBank/DDBJ whole genome shotgun (WGS) entry which is preliminary data.</text>
</comment>
<dbReference type="Proteomes" id="UP000589036">
    <property type="component" value="Unassembled WGS sequence"/>
</dbReference>
<protein>
    <submittedName>
        <fullName evidence="1">Uncharacterized protein</fullName>
    </submittedName>
</protein>
<dbReference type="AlphaFoldDB" id="A0A852TUE6"/>
<sequence length="224" mass="23450">MAVKVFEGVGADACPEGHYALYEHAECNTDPRGGRMLVADEPIADLDAHGFGHVVSSVVNKTGRPLRVFIGATIEAGQSMGRLPRGLNDNVTATSLDDGSVSAVDSLRNTFYAAAGGSVDGQGKGQGASGPLAGVADTAFTATGGTMTEKTKPKASKYKKGDQVEFDYSNALYGGKITDVSGDPVSYTITDLRLRSRPPVGFGSMRPYIPSSTTVTEDKIVRRI</sequence>
<evidence type="ECO:0000313" key="1">
    <source>
        <dbReference type="EMBL" id="NYE47291.1"/>
    </source>
</evidence>
<name>A0A852TUE6_9ACTN</name>